<dbReference type="PANTHER" id="PTHR32063">
    <property type="match status" value="1"/>
</dbReference>
<feature type="transmembrane region" description="Helical" evidence="1">
    <location>
        <begin position="971"/>
        <end position="990"/>
    </location>
</feature>
<name>A0A1G1KYS0_9BACT</name>
<feature type="transmembrane region" description="Helical" evidence="1">
    <location>
        <begin position="390"/>
        <end position="412"/>
    </location>
</feature>
<feature type="transmembrane region" description="Helical" evidence="1">
    <location>
        <begin position="873"/>
        <end position="892"/>
    </location>
</feature>
<dbReference type="SUPFAM" id="SSF82714">
    <property type="entry name" value="Multidrug efflux transporter AcrB TolC docking domain, DN and DC subdomains"/>
    <property type="match status" value="2"/>
</dbReference>
<feature type="transmembrane region" description="Helical" evidence="1">
    <location>
        <begin position="432"/>
        <end position="452"/>
    </location>
</feature>
<organism evidence="2 3">
    <name type="scientific">Candidatus Danuiimicrobium aquiferis</name>
    <dbReference type="NCBI Taxonomy" id="1801832"/>
    <lineage>
        <taxon>Bacteria</taxon>
        <taxon>Pseudomonadati</taxon>
        <taxon>Candidatus Omnitrophota</taxon>
        <taxon>Candidatus Danuiimicrobium</taxon>
    </lineage>
</organism>
<dbReference type="Gene3D" id="3.30.70.1320">
    <property type="entry name" value="Multidrug efflux transporter AcrB pore domain like"/>
    <property type="match status" value="1"/>
</dbReference>
<dbReference type="Gene3D" id="3.30.70.1440">
    <property type="entry name" value="Multidrug efflux transporter AcrB pore domain"/>
    <property type="match status" value="1"/>
</dbReference>
<comment type="caution">
    <text evidence="2">The sequence shown here is derived from an EMBL/GenBank/DDBJ whole genome shotgun (WGS) entry which is preliminary data.</text>
</comment>
<dbReference type="EMBL" id="MHFR01000037">
    <property type="protein sequence ID" value="OGW98050.1"/>
    <property type="molecule type" value="Genomic_DNA"/>
</dbReference>
<dbReference type="AlphaFoldDB" id="A0A1G1KYS0"/>
<dbReference type="InterPro" id="IPR001036">
    <property type="entry name" value="Acrflvin-R"/>
</dbReference>
<dbReference type="InterPro" id="IPR027463">
    <property type="entry name" value="AcrB_DN_DC_subdom"/>
</dbReference>
<feature type="transmembrane region" description="Helical" evidence="1">
    <location>
        <begin position="899"/>
        <end position="916"/>
    </location>
</feature>
<accession>A0A1G1KYS0</accession>
<keyword evidence="1" id="KW-1133">Transmembrane helix</keyword>
<dbReference type="Gene3D" id="3.30.70.1430">
    <property type="entry name" value="Multidrug efflux transporter AcrB pore domain"/>
    <property type="match status" value="2"/>
</dbReference>
<feature type="transmembrane region" description="Helical" evidence="1">
    <location>
        <begin position="546"/>
        <end position="568"/>
    </location>
</feature>
<feature type="transmembrane region" description="Helical" evidence="1">
    <location>
        <begin position="335"/>
        <end position="352"/>
    </location>
</feature>
<gene>
    <name evidence="2" type="ORF">A3G33_07405</name>
</gene>
<dbReference type="PANTHER" id="PTHR32063:SF0">
    <property type="entry name" value="SWARMING MOTILITY PROTEIN SWRC"/>
    <property type="match status" value="1"/>
</dbReference>
<sequence>MGLPTVASKKPVLTAVIFACLLMLGCISLYLLPIELYQGSGRGIISVIIRARGGLPPLEMERMITRLVEESVSTVSHLKTMYSNSRESESRVTLEFEVGTDMKFAALEVREKFSRVKGLLPSEIEKPVIANYQDSDSAVLIVAIVSETMSPEDIRSMIDQELKPVLDRVNGVASVEVYGGRERKILVELDRDKMFAYNISIERVMDVIGASNVALLAGSYERGGYDFAIRTMGMFTSIDEIGSIGVKATRQGSIIPLSEIATIKDAYLEPEDYARLNLSPNVSVYVKKVSTANTIQISDAVQKTIQGFMMDRKEDLHPIIISDKAKLIKRAINDVRDSLLIAIILVFAIIYVSLRRTLISLIVTSTIPVSIVATFFFMDRLGFSINVMTLSGLTLSIGIMVDSAVVVVENIVRKQEDGIAREEAIVNGAEEMFVPLLASLFCSLCVFVPIVIVDQQIRLTYAGFIFTVCSALIIALLSAVMLVPLLLLKTNALDAKSGLLGTFSSYYQQTLNAMRKVKFINFMIGQRKEKKRSAQQKYSNLLSKSFKIRYPVLIATVLLLVFSLWRLLILPMDLPSQLEENEFQLVVFPLAGAKLEANDEAARKLEELLHEYPDVELISTTVQKDDLRLFVRLVPRAKRKVAKEVIMDEVKKKGEEMIKQIHDEYSLIVDQGASSEESKKMIVNIFGLENDTLEKLAHEAAQKMSSIKGLTNLVMTDLRKRPEYSVVIDKAKAAFYGLTVREVADSIHAQVRGMRPTKYHELKKGIEIETITRLQPIYRQKIEDLNNIYIVSPKDGTQVRISQIAGLVPSRGPQTIDRKDKYRYVYVKGDVTRPLEAIAKELKETLKGIKFPKDYFWRFGGAYEDLMKGKSKLALGVLMSIVLVYMVLASLYQSYTQPMMIMMAIPLGVIGVWAILAFSRKYLSEQVFIGMVILVGYVVNSSIILIDRINHLKKDIPDVRERLVKAARDRFRPILITSLSTIIGFMPMAFSQSESSELWAPLALTMIGGIISSTFLTLFIVPNFYLYFEDLKNLLKKKVHL</sequence>
<dbReference type="GO" id="GO:0042910">
    <property type="term" value="F:xenobiotic transmembrane transporter activity"/>
    <property type="evidence" value="ECO:0007669"/>
    <property type="project" value="TreeGrafter"/>
</dbReference>
<dbReference type="Proteomes" id="UP000178187">
    <property type="component" value="Unassembled WGS sequence"/>
</dbReference>
<evidence type="ECO:0008006" key="4">
    <source>
        <dbReference type="Google" id="ProtNLM"/>
    </source>
</evidence>
<proteinExistence type="predicted"/>
<feature type="transmembrane region" description="Helical" evidence="1">
    <location>
        <begin position="1002"/>
        <end position="1028"/>
    </location>
</feature>
<evidence type="ECO:0000256" key="1">
    <source>
        <dbReference type="SAM" id="Phobius"/>
    </source>
</evidence>
<reference evidence="2 3" key="1">
    <citation type="journal article" date="2016" name="Nat. Commun.">
        <title>Thousands of microbial genomes shed light on interconnected biogeochemical processes in an aquifer system.</title>
        <authorList>
            <person name="Anantharaman K."/>
            <person name="Brown C.T."/>
            <person name="Hug L.A."/>
            <person name="Sharon I."/>
            <person name="Castelle C.J."/>
            <person name="Probst A.J."/>
            <person name="Thomas B.C."/>
            <person name="Singh A."/>
            <person name="Wilkins M.J."/>
            <person name="Karaoz U."/>
            <person name="Brodie E.L."/>
            <person name="Williams K.H."/>
            <person name="Hubbard S.S."/>
            <person name="Banfield J.F."/>
        </authorList>
    </citation>
    <scope>NUCLEOTIDE SEQUENCE [LARGE SCALE GENOMIC DNA]</scope>
</reference>
<feature type="transmembrane region" description="Helical" evidence="1">
    <location>
        <begin position="464"/>
        <end position="486"/>
    </location>
</feature>
<feature type="transmembrane region" description="Helical" evidence="1">
    <location>
        <begin position="12"/>
        <end position="32"/>
    </location>
</feature>
<feature type="transmembrane region" description="Helical" evidence="1">
    <location>
        <begin position="928"/>
        <end position="950"/>
    </location>
</feature>
<evidence type="ECO:0000313" key="2">
    <source>
        <dbReference type="EMBL" id="OGW98050.1"/>
    </source>
</evidence>
<dbReference type="Gene3D" id="1.20.1640.10">
    <property type="entry name" value="Multidrug efflux transporter AcrB transmembrane domain"/>
    <property type="match status" value="2"/>
</dbReference>
<dbReference type="GO" id="GO:0005886">
    <property type="term" value="C:plasma membrane"/>
    <property type="evidence" value="ECO:0007669"/>
    <property type="project" value="TreeGrafter"/>
</dbReference>
<evidence type="ECO:0000313" key="3">
    <source>
        <dbReference type="Proteomes" id="UP000178187"/>
    </source>
</evidence>
<protein>
    <recommendedName>
        <fullName evidence="4">Acriflavin resistance protein</fullName>
    </recommendedName>
</protein>
<feature type="transmembrane region" description="Helical" evidence="1">
    <location>
        <begin position="358"/>
        <end position="378"/>
    </location>
</feature>
<dbReference type="PRINTS" id="PR00702">
    <property type="entry name" value="ACRIFLAVINRP"/>
</dbReference>
<keyword evidence="1" id="KW-0472">Membrane</keyword>
<dbReference type="SUPFAM" id="SSF82866">
    <property type="entry name" value="Multidrug efflux transporter AcrB transmembrane domain"/>
    <property type="match status" value="2"/>
</dbReference>
<dbReference type="SUPFAM" id="SSF82693">
    <property type="entry name" value="Multidrug efflux transporter AcrB pore domain, PN1, PN2, PC1 and PC2 subdomains"/>
    <property type="match status" value="2"/>
</dbReference>
<dbReference type="Gene3D" id="3.30.2090.10">
    <property type="entry name" value="Multidrug efflux transporter AcrB TolC docking domain, DN and DC subdomains"/>
    <property type="match status" value="2"/>
</dbReference>
<dbReference type="Pfam" id="PF00873">
    <property type="entry name" value="ACR_tran"/>
    <property type="match status" value="1"/>
</dbReference>
<keyword evidence="1" id="KW-0812">Transmembrane</keyword>